<reference evidence="2 3" key="1">
    <citation type="submission" date="2019-04" db="EMBL/GenBank/DDBJ databases">
        <title>Friends and foes A comparative genomics studyof 23 Aspergillus species from section Flavi.</title>
        <authorList>
            <consortium name="DOE Joint Genome Institute"/>
            <person name="Kjaerbolling I."/>
            <person name="Vesth T."/>
            <person name="Frisvad J.C."/>
            <person name="Nybo J.L."/>
            <person name="Theobald S."/>
            <person name="Kildgaard S."/>
            <person name="Isbrandt T."/>
            <person name="Kuo A."/>
            <person name="Sato A."/>
            <person name="Lyhne E.K."/>
            <person name="Kogle M.E."/>
            <person name="Wiebenga A."/>
            <person name="Kun R.S."/>
            <person name="Lubbers R.J."/>
            <person name="Makela M.R."/>
            <person name="Barry K."/>
            <person name="Chovatia M."/>
            <person name="Clum A."/>
            <person name="Daum C."/>
            <person name="Haridas S."/>
            <person name="He G."/>
            <person name="LaButti K."/>
            <person name="Lipzen A."/>
            <person name="Mondo S."/>
            <person name="Riley R."/>
            <person name="Salamov A."/>
            <person name="Simmons B.A."/>
            <person name="Magnuson J.K."/>
            <person name="Henrissat B."/>
            <person name="Mortensen U.H."/>
            <person name="Larsen T.O."/>
            <person name="Devries R.P."/>
            <person name="Grigoriev I.V."/>
            <person name="Machida M."/>
            <person name="Baker S.E."/>
            <person name="Andersen M.R."/>
        </authorList>
    </citation>
    <scope>NUCLEOTIDE SEQUENCE [LARGE SCALE GENOMIC DNA]</scope>
    <source>
        <strain evidence="2 3">IBT 29228</strain>
    </source>
</reference>
<dbReference type="PANTHER" id="PTHR37535:SF3">
    <property type="entry name" value="FLUG DOMAIN-CONTAINING PROTEIN"/>
    <property type="match status" value="1"/>
</dbReference>
<evidence type="ECO:0000313" key="2">
    <source>
        <dbReference type="EMBL" id="KAE8380696.1"/>
    </source>
</evidence>
<evidence type="ECO:0000313" key="3">
    <source>
        <dbReference type="Proteomes" id="UP000326198"/>
    </source>
</evidence>
<feature type="region of interest" description="Disordered" evidence="1">
    <location>
        <begin position="1"/>
        <end position="50"/>
    </location>
</feature>
<accession>A0A5N7BFX8</accession>
<dbReference type="OrthoDB" id="5400577at2759"/>
<keyword evidence="3" id="KW-1185">Reference proteome</keyword>
<feature type="region of interest" description="Disordered" evidence="1">
    <location>
        <begin position="836"/>
        <end position="859"/>
    </location>
</feature>
<gene>
    <name evidence="2" type="ORF">BDV26DRAFT_302608</name>
</gene>
<evidence type="ECO:0000256" key="1">
    <source>
        <dbReference type="SAM" id="MobiDB-lite"/>
    </source>
</evidence>
<dbReference type="EMBL" id="ML736178">
    <property type="protein sequence ID" value="KAE8380696.1"/>
    <property type="molecule type" value="Genomic_DNA"/>
</dbReference>
<dbReference type="PANTHER" id="PTHR37535">
    <property type="entry name" value="FLUG DOMAIN PROTEIN"/>
    <property type="match status" value="1"/>
</dbReference>
<name>A0A5N7BFX8_9EURO</name>
<feature type="compositionally biased region" description="Basic residues" evidence="1">
    <location>
        <begin position="15"/>
        <end position="27"/>
    </location>
</feature>
<feature type="compositionally biased region" description="Basic and acidic residues" evidence="1">
    <location>
        <begin position="37"/>
        <end position="50"/>
    </location>
</feature>
<dbReference type="AlphaFoldDB" id="A0A5N7BFX8"/>
<protein>
    <submittedName>
        <fullName evidence="2">Uncharacterized protein</fullName>
    </submittedName>
</protein>
<sequence>MAKHSDSWKASQLEKKRKAHRELRRQRGYNANAYKQKNAERTRGRVSMKTKERYKQRVRKYKEFLIEEKNMPEGYTVEEGHPAPTLKELKEFIRWLSVPEFVPGLFLETGNEISSHDRSDLYHWIEYELVEEEVLSAIKKPKHNFKLRDFERVIIAFWATDDPFFMSRRYRVQFHFITLQFLCTGARVSSFTPTSVDKVGRGLRYKNIELVLFRAVNAPWRIGWRLDQQFVKNNKDPENIMFGTVIWDCDEPIYSGALYLLALALADNTLYGFIFSEKVFKQRIPEGQDEVVLRWNEDAKNRCIVRKVTVAGISEDPLTKEIYTVDFRKIFANASLGAAVEGKYSSAHVAQILTQKSKTVYGNDYLANCSGVDVFNALIGKPADNTHIDYFQGYATEICNTESIDDIKRLKRDYNILKRKIYATIYQQFQSKWVQDQRDWKILTRGRERPDFVEQTAEKQAQYKVMPELDRLADIMSSNVPLLFNEKAVVVRDLYTQCLRDFDVVYRPGEEPVEGRCPVASCGHSLEMLKKPTRSNHIHTCVRQEVSRTMGIPLRQVKYCWECFIFFDRESLEFERHCASHLLSMTSQHYEVMVYRHTTIRAGYCIECMWDDKRAATHRIRAFERSTELRDHLEEHIEQNHASTNELDYRRHLHDVHHYNKSICVRCEKACKKRSSSELDKEFVADSNPLGLQKRPHKLQKKLSSPSRAGTNDLKITFWRPPTTQQKAMSSVSAKTEHRNQESLKDLAFQPVNYCEYTSETSCTSQGGNNTFLSSSDIPELTDTSSVRSSPSAVCSVSCTVPIDPRILEPSTAILSHSDDGSQQPNERILNEQLRSHPSAEQPEFDPPSQVSHEDPTLGDIESQGITAIKSDSMANCRSISPPFPPSKELECGLTSNETPVFEKPSLAIQSSFDMCTIESKIAAGPASTGPLTRAKARKQAGKILQSHTISPSSTRKAKPYSQEEDQLLKRLMRRPTNIQDVMKKFSVHFPGRSTASLQKRWLLIQPPTRRSTRSRTIR</sequence>
<feature type="region of interest" description="Disordered" evidence="1">
    <location>
        <begin position="689"/>
        <end position="714"/>
    </location>
</feature>
<organism evidence="2 3">
    <name type="scientific">Aspergillus bertholletiae</name>
    <dbReference type="NCBI Taxonomy" id="1226010"/>
    <lineage>
        <taxon>Eukaryota</taxon>
        <taxon>Fungi</taxon>
        <taxon>Dikarya</taxon>
        <taxon>Ascomycota</taxon>
        <taxon>Pezizomycotina</taxon>
        <taxon>Eurotiomycetes</taxon>
        <taxon>Eurotiomycetidae</taxon>
        <taxon>Eurotiales</taxon>
        <taxon>Aspergillaceae</taxon>
        <taxon>Aspergillus</taxon>
        <taxon>Aspergillus subgen. Circumdati</taxon>
    </lineage>
</organism>
<dbReference type="Proteomes" id="UP000326198">
    <property type="component" value="Unassembled WGS sequence"/>
</dbReference>
<proteinExistence type="predicted"/>